<evidence type="ECO:0000313" key="3">
    <source>
        <dbReference type="Proteomes" id="UP000315628"/>
    </source>
</evidence>
<keyword evidence="3" id="KW-1185">Reference proteome</keyword>
<dbReference type="InterPro" id="IPR018961">
    <property type="entry name" value="DnaJ_homolog_subfam-C_membr-28"/>
</dbReference>
<feature type="domain" description="DnaJ homologue subfamily C member 28 conserved" evidence="1">
    <location>
        <begin position="13"/>
        <end position="75"/>
    </location>
</feature>
<organism evidence="2 3">
    <name type="scientific">Marihabitans asiaticum</name>
    <dbReference type="NCBI Taxonomy" id="415218"/>
    <lineage>
        <taxon>Bacteria</taxon>
        <taxon>Bacillati</taxon>
        <taxon>Actinomycetota</taxon>
        <taxon>Actinomycetes</taxon>
        <taxon>Micrococcales</taxon>
        <taxon>Intrasporangiaceae</taxon>
        <taxon>Marihabitans</taxon>
    </lineage>
</organism>
<dbReference type="RefSeq" id="WP_144856419.1">
    <property type="nucleotide sequence ID" value="NZ_BAAAYT010000001.1"/>
</dbReference>
<dbReference type="Pfam" id="PF09350">
    <property type="entry name" value="DJC28_CD"/>
    <property type="match status" value="1"/>
</dbReference>
<proteinExistence type="predicted"/>
<sequence length="163" mass="18869">MSPERRQPRYESWVERQIREAAERGEFDDLPGAGKPLRGLDDPDPDWWVRRKMAAEGIDAADALPPALALRRERAGYPESLVEVTREESVREILRDYNARVLEERRRPTFGRASPILAPTVDVAEVVEQWRALRAARAVEDHLPPDPAEGSPAPRCRWWQRWR</sequence>
<reference evidence="2 3" key="1">
    <citation type="submission" date="2019-06" db="EMBL/GenBank/DDBJ databases">
        <title>Sequencing the genomes of 1000 actinobacteria strains.</title>
        <authorList>
            <person name="Klenk H.-P."/>
        </authorList>
    </citation>
    <scope>NUCLEOTIDE SEQUENCE [LARGE SCALE GENOMIC DNA]</scope>
    <source>
        <strain evidence="2 3">DSM 18935</strain>
    </source>
</reference>
<gene>
    <name evidence="2" type="ORF">FB557_1106</name>
</gene>
<evidence type="ECO:0000313" key="2">
    <source>
        <dbReference type="EMBL" id="TWD15589.1"/>
    </source>
</evidence>
<dbReference type="Proteomes" id="UP000315628">
    <property type="component" value="Unassembled WGS sequence"/>
</dbReference>
<dbReference type="OrthoDB" id="3395286at2"/>
<dbReference type="AlphaFoldDB" id="A0A560WD39"/>
<evidence type="ECO:0000259" key="1">
    <source>
        <dbReference type="Pfam" id="PF09350"/>
    </source>
</evidence>
<comment type="caution">
    <text evidence="2">The sequence shown here is derived from an EMBL/GenBank/DDBJ whole genome shotgun (WGS) entry which is preliminary data.</text>
</comment>
<dbReference type="EMBL" id="VIUW01000002">
    <property type="protein sequence ID" value="TWD15589.1"/>
    <property type="molecule type" value="Genomic_DNA"/>
</dbReference>
<protein>
    <submittedName>
        <fullName evidence="2">Uncharacterized protein DUF1992</fullName>
    </submittedName>
</protein>
<accession>A0A560WD39</accession>
<name>A0A560WD39_9MICO</name>